<dbReference type="EMBL" id="OOIL02000560">
    <property type="protein sequence ID" value="VFQ66954.1"/>
    <property type="molecule type" value="Genomic_DNA"/>
</dbReference>
<dbReference type="OrthoDB" id="413361at2759"/>
<feature type="compositionally biased region" description="Gly residues" evidence="1">
    <location>
        <begin position="276"/>
        <end position="293"/>
    </location>
</feature>
<dbReference type="Pfam" id="PF14223">
    <property type="entry name" value="Retrotran_gag_2"/>
    <property type="match status" value="1"/>
</dbReference>
<evidence type="ECO:0000256" key="1">
    <source>
        <dbReference type="SAM" id="MobiDB-lite"/>
    </source>
</evidence>
<organism evidence="2 3">
    <name type="scientific">Cuscuta campestris</name>
    <dbReference type="NCBI Taxonomy" id="132261"/>
    <lineage>
        <taxon>Eukaryota</taxon>
        <taxon>Viridiplantae</taxon>
        <taxon>Streptophyta</taxon>
        <taxon>Embryophyta</taxon>
        <taxon>Tracheophyta</taxon>
        <taxon>Spermatophyta</taxon>
        <taxon>Magnoliopsida</taxon>
        <taxon>eudicotyledons</taxon>
        <taxon>Gunneridae</taxon>
        <taxon>Pentapetalae</taxon>
        <taxon>asterids</taxon>
        <taxon>lamiids</taxon>
        <taxon>Solanales</taxon>
        <taxon>Convolvulaceae</taxon>
        <taxon>Cuscuteae</taxon>
        <taxon>Cuscuta</taxon>
        <taxon>Cuscuta subgen. Grammica</taxon>
        <taxon>Cuscuta sect. Cleistogrammica</taxon>
    </lineage>
</organism>
<evidence type="ECO:0000313" key="3">
    <source>
        <dbReference type="Proteomes" id="UP000595140"/>
    </source>
</evidence>
<evidence type="ECO:0000313" key="2">
    <source>
        <dbReference type="EMBL" id="VFQ66954.1"/>
    </source>
</evidence>
<dbReference type="AlphaFoldDB" id="A0A484KSL3"/>
<dbReference type="PANTHER" id="PTHR47481">
    <property type="match status" value="1"/>
</dbReference>
<evidence type="ECO:0008006" key="4">
    <source>
        <dbReference type="Google" id="ProtNLM"/>
    </source>
</evidence>
<feature type="compositionally biased region" description="Low complexity" evidence="1">
    <location>
        <begin position="251"/>
        <end position="268"/>
    </location>
</feature>
<gene>
    <name evidence="2" type="ORF">CCAM_LOCUS8730</name>
</gene>
<proteinExistence type="predicted"/>
<protein>
    <recommendedName>
        <fullName evidence="4">Retrotransposon Copia-like N-terminal domain-containing protein</fullName>
    </recommendedName>
</protein>
<feature type="region of interest" description="Disordered" evidence="1">
    <location>
        <begin position="222"/>
        <end position="298"/>
    </location>
</feature>
<name>A0A484KSL3_9ASTE</name>
<reference evidence="2 3" key="1">
    <citation type="submission" date="2018-04" db="EMBL/GenBank/DDBJ databases">
        <authorList>
            <person name="Vogel A."/>
        </authorList>
    </citation>
    <scope>NUCLEOTIDE SEQUENCE [LARGE SCALE GENOMIC DNA]</scope>
</reference>
<sequence>MFGTDPLSKLPTDIKLFMRNLHTLVPDKLTDTNYPAWALNVTTALSAHLLFNWVNGDDKAPPEKLQKDGGQIDNPDFALWTLIDTQIRACLLAILIPSVHKHARGFTSSVSLWAALAARYNSLSEAHIFQLRDRVHTLQKGSKTMTQYLDEMASILSDLDAINEIIPEWDVINAVVRGLPADYSSFKQHVRMNEASLTLAQISGWLGAEELNLEFEQKLTMAESSTGGTHTALYTAGGGRGQQDKRRSGSRSRTQQSGRGSGSVQRYSQPHHGRGGGRSSRGGPYRGGGGRGSQGRELPVSQICDKRGHSAASCWYRYDESTADSSSSGGSRAMQRPQAPKTVFGTLTRVPTLTSPLISPGYTLPLPILATTLFW</sequence>
<dbReference type="Proteomes" id="UP000595140">
    <property type="component" value="Unassembled WGS sequence"/>
</dbReference>
<accession>A0A484KSL3</accession>
<keyword evidence="3" id="KW-1185">Reference proteome</keyword>
<dbReference type="PANTHER" id="PTHR47481:SF21">
    <property type="entry name" value="BASIC-LEUCINE ZIPPER TRANSCRIPTION FACTOR Q-RELATED"/>
    <property type="match status" value="1"/>
</dbReference>